<proteinExistence type="predicted"/>
<protein>
    <submittedName>
        <fullName evidence="2">Uncharacterized protein</fullName>
    </submittedName>
</protein>
<evidence type="ECO:0000256" key="1">
    <source>
        <dbReference type="SAM" id="SignalP"/>
    </source>
</evidence>
<evidence type="ECO:0000313" key="3">
    <source>
        <dbReference type="Proteomes" id="UP000324222"/>
    </source>
</evidence>
<dbReference type="EMBL" id="VSRR010001018">
    <property type="protein sequence ID" value="MPC21794.1"/>
    <property type="molecule type" value="Genomic_DNA"/>
</dbReference>
<reference evidence="2 3" key="1">
    <citation type="submission" date="2019-05" db="EMBL/GenBank/DDBJ databases">
        <title>Another draft genome of Portunus trituberculatus and its Hox gene families provides insights of decapod evolution.</title>
        <authorList>
            <person name="Jeong J.-H."/>
            <person name="Song I."/>
            <person name="Kim S."/>
            <person name="Choi T."/>
            <person name="Kim D."/>
            <person name="Ryu S."/>
            <person name="Kim W."/>
        </authorList>
    </citation>
    <scope>NUCLEOTIDE SEQUENCE [LARGE SCALE GENOMIC DNA]</scope>
    <source>
        <tissue evidence="2">Muscle</tissue>
    </source>
</reference>
<accession>A0A5B7DL88</accession>
<feature type="signal peptide" evidence="1">
    <location>
        <begin position="1"/>
        <end position="26"/>
    </location>
</feature>
<sequence>MIVPLSQPASALSHITVFILLPPLLSTPPTADDHVFYNFQPPDSRLEEASREISYLDLTVTFPLAAYFCLCHVFTALFDQMWTRTFLLYTIMPSVFLVGPLD</sequence>
<feature type="chain" id="PRO_5023058833" evidence="1">
    <location>
        <begin position="27"/>
        <end position="102"/>
    </location>
</feature>
<gene>
    <name evidence="2" type="ORF">E2C01_014791</name>
</gene>
<keyword evidence="1" id="KW-0732">Signal</keyword>
<name>A0A5B7DL88_PORTR</name>
<dbReference type="Proteomes" id="UP000324222">
    <property type="component" value="Unassembled WGS sequence"/>
</dbReference>
<organism evidence="2 3">
    <name type="scientific">Portunus trituberculatus</name>
    <name type="common">Swimming crab</name>
    <name type="synonym">Neptunus trituberculatus</name>
    <dbReference type="NCBI Taxonomy" id="210409"/>
    <lineage>
        <taxon>Eukaryota</taxon>
        <taxon>Metazoa</taxon>
        <taxon>Ecdysozoa</taxon>
        <taxon>Arthropoda</taxon>
        <taxon>Crustacea</taxon>
        <taxon>Multicrustacea</taxon>
        <taxon>Malacostraca</taxon>
        <taxon>Eumalacostraca</taxon>
        <taxon>Eucarida</taxon>
        <taxon>Decapoda</taxon>
        <taxon>Pleocyemata</taxon>
        <taxon>Brachyura</taxon>
        <taxon>Eubrachyura</taxon>
        <taxon>Portunoidea</taxon>
        <taxon>Portunidae</taxon>
        <taxon>Portuninae</taxon>
        <taxon>Portunus</taxon>
    </lineage>
</organism>
<comment type="caution">
    <text evidence="2">The sequence shown here is derived from an EMBL/GenBank/DDBJ whole genome shotgun (WGS) entry which is preliminary data.</text>
</comment>
<dbReference type="AlphaFoldDB" id="A0A5B7DL88"/>
<evidence type="ECO:0000313" key="2">
    <source>
        <dbReference type="EMBL" id="MPC21794.1"/>
    </source>
</evidence>
<keyword evidence="3" id="KW-1185">Reference proteome</keyword>